<proteinExistence type="predicted"/>
<feature type="compositionally biased region" description="Polar residues" evidence="2">
    <location>
        <begin position="30"/>
        <end position="55"/>
    </location>
</feature>
<evidence type="ECO:0000256" key="1">
    <source>
        <dbReference type="SAM" id="Coils"/>
    </source>
</evidence>
<feature type="region of interest" description="Disordered" evidence="2">
    <location>
        <begin position="678"/>
        <end position="738"/>
    </location>
</feature>
<feature type="compositionally biased region" description="Low complexity" evidence="2">
    <location>
        <begin position="693"/>
        <end position="715"/>
    </location>
</feature>
<dbReference type="EMBL" id="DF977500">
    <property type="protein sequence ID" value="GAP90829.2"/>
    <property type="molecule type" value="Genomic_DNA"/>
</dbReference>
<feature type="compositionally biased region" description="Acidic residues" evidence="2">
    <location>
        <begin position="198"/>
        <end position="212"/>
    </location>
</feature>
<feature type="region of interest" description="Disordered" evidence="2">
    <location>
        <begin position="26"/>
        <end position="141"/>
    </location>
</feature>
<feature type="compositionally biased region" description="Basic and acidic residues" evidence="2">
    <location>
        <begin position="118"/>
        <end position="141"/>
    </location>
</feature>
<feature type="coiled-coil region" evidence="1">
    <location>
        <begin position="513"/>
        <end position="572"/>
    </location>
</feature>
<protein>
    <submittedName>
        <fullName evidence="3">Putative spindle pole body component</fullName>
    </submittedName>
</protein>
<sequence length="738" mass="80079">MANPQDSDLPIALRRTPRHCVSVSAASAKAQLTPSEAASASVSATLKTPSKPQSQKRVRFSDLGPELSRYDDGASSTGLTPMVKRSSLDEPSHKRRRGPAGTVAARRSASMGDLPEESTAKDKNAKTRTRKQDTAKNAKVEAEVQRLRAQLADRDAEIARLHSETLAQDTERIIELEQQIEGLRAELTQRQLPRISIETDDEEGDANDDDDGLPSRTFYDWTLAPRDPFSDSCPDDDEGLGEITMTDVLCSTPSRRRKIVNVAPIKSASASFPTPPCTSPTMPATPCSMRESLPPLTPHSHAGVQVSLPDPEKESLEAELASLRLELSKLTVTIEDHAALQARLSERLSGVASASPADSEGGKEGSRPQLEDHLDSVLQTLSDRTAALLDINSSLGALGFAGSDAGEIIGTITSEFRTARLELEYLTPGEITLSLSSHCSEVLDLILARLRQLGHAAAEHDEAIDEYHEQELSLRQQLTARADAMAGMRARQEEGAAALRERDERIADLEVGLDRLKGAAEGYRRDIAELEELVQRLQGEGEATEARLRADLDSTQAQLAGREAAVADLEARLAATLAQGDELDVQFKALQRRKDTEARVRNKSYGAALALRDARVLELRREIHNINDSLRGAHETIVKLRLGNAGLERRVEEAEEGTRLAREAVEAMKAELEKVTAAAAAAKSAPTRRRTRSSSGLATPEPQPGSFLSGGLARSGSRRSSKRRKYDSGLGMLDEDEV</sequence>
<gene>
    <name evidence="3" type="ORF">SAMD00023353_5500010</name>
</gene>
<dbReference type="GO" id="GO:0000146">
    <property type="term" value="F:microfilament motor activity"/>
    <property type="evidence" value="ECO:0007669"/>
    <property type="project" value="TreeGrafter"/>
</dbReference>
<dbReference type="GO" id="GO:0032982">
    <property type="term" value="C:myosin filament"/>
    <property type="evidence" value="ECO:0007669"/>
    <property type="project" value="TreeGrafter"/>
</dbReference>
<dbReference type="Proteomes" id="UP000054516">
    <property type="component" value="Unassembled WGS sequence"/>
</dbReference>
<dbReference type="STRING" id="77044.A0A1W2TQT1"/>
<dbReference type="OMA" id="AESYWMT"/>
<evidence type="ECO:0000313" key="3">
    <source>
        <dbReference type="EMBL" id="GAP90829.2"/>
    </source>
</evidence>
<feature type="compositionally biased region" description="Basic residues" evidence="2">
    <location>
        <begin position="716"/>
        <end position="725"/>
    </location>
</feature>
<dbReference type="AlphaFoldDB" id="A0A1W2TQT1"/>
<keyword evidence="1" id="KW-0175">Coiled coil</keyword>
<dbReference type="PANTHER" id="PTHR45615:SF40">
    <property type="entry name" value="MYOSIN HEAVY CHAIN, NON-MUSCLE"/>
    <property type="match status" value="1"/>
</dbReference>
<reference evidence="3" key="1">
    <citation type="submission" date="2016-03" db="EMBL/GenBank/DDBJ databases">
        <title>Draft genome sequence of Rosellinia necatrix.</title>
        <authorList>
            <person name="Kanematsu S."/>
        </authorList>
    </citation>
    <scope>NUCLEOTIDE SEQUENCE [LARGE SCALE GENOMIC DNA]</scope>
    <source>
        <strain evidence="3">W97</strain>
    </source>
</reference>
<keyword evidence="4" id="KW-1185">Reference proteome</keyword>
<dbReference type="GO" id="GO:0016460">
    <property type="term" value="C:myosin II complex"/>
    <property type="evidence" value="ECO:0007669"/>
    <property type="project" value="TreeGrafter"/>
</dbReference>
<accession>A0A1W2TQT1</accession>
<evidence type="ECO:0000313" key="4">
    <source>
        <dbReference type="Proteomes" id="UP000054516"/>
    </source>
</evidence>
<evidence type="ECO:0000256" key="2">
    <source>
        <dbReference type="SAM" id="MobiDB-lite"/>
    </source>
</evidence>
<name>A0A1W2TQT1_ROSNE</name>
<dbReference type="PANTHER" id="PTHR45615">
    <property type="entry name" value="MYOSIN HEAVY CHAIN, NON-MUSCLE"/>
    <property type="match status" value="1"/>
</dbReference>
<dbReference type="OrthoDB" id="3532430at2759"/>
<organism evidence="3">
    <name type="scientific">Rosellinia necatrix</name>
    <name type="common">White root-rot fungus</name>
    <dbReference type="NCBI Taxonomy" id="77044"/>
    <lineage>
        <taxon>Eukaryota</taxon>
        <taxon>Fungi</taxon>
        <taxon>Dikarya</taxon>
        <taxon>Ascomycota</taxon>
        <taxon>Pezizomycotina</taxon>
        <taxon>Sordariomycetes</taxon>
        <taxon>Xylariomycetidae</taxon>
        <taxon>Xylariales</taxon>
        <taxon>Xylariaceae</taxon>
        <taxon>Rosellinia</taxon>
    </lineage>
</organism>
<feature type="region of interest" description="Disordered" evidence="2">
    <location>
        <begin position="194"/>
        <end position="215"/>
    </location>
</feature>
<dbReference type="GO" id="GO:0005737">
    <property type="term" value="C:cytoplasm"/>
    <property type="evidence" value="ECO:0007669"/>
    <property type="project" value="TreeGrafter"/>
</dbReference>
<dbReference type="GO" id="GO:0051015">
    <property type="term" value="F:actin filament binding"/>
    <property type="evidence" value="ECO:0007669"/>
    <property type="project" value="TreeGrafter"/>
</dbReference>